<dbReference type="CDD" id="cd02440">
    <property type="entry name" value="AdoMet_MTases"/>
    <property type="match status" value="1"/>
</dbReference>
<dbReference type="PANTHER" id="PTHR43464:SF19">
    <property type="entry name" value="UBIQUINONE BIOSYNTHESIS O-METHYLTRANSFERASE, MITOCHONDRIAL"/>
    <property type="match status" value="1"/>
</dbReference>
<dbReference type="Gene3D" id="2.20.25.110">
    <property type="entry name" value="S-adenosyl-L-methionine-dependent methyltransferases"/>
    <property type="match status" value="1"/>
</dbReference>
<keyword evidence="7" id="KW-1185">Reference proteome</keyword>
<dbReference type="Pfam" id="PF13649">
    <property type="entry name" value="Methyltransf_25"/>
    <property type="match status" value="1"/>
</dbReference>
<evidence type="ECO:0000259" key="5">
    <source>
        <dbReference type="Pfam" id="PF13649"/>
    </source>
</evidence>
<protein>
    <submittedName>
        <fullName evidence="6">Glycine/sarcosine N-methyltransferase</fullName>
        <ecNumber evidence="6">2.1.1.156</ecNumber>
    </submittedName>
</protein>
<organism evidence="6 7">
    <name type="scientific">Rubripirellula amarantea</name>
    <dbReference type="NCBI Taxonomy" id="2527999"/>
    <lineage>
        <taxon>Bacteria</taxon>
        <taxon>Pseudomonadati</taxon>
        <taxon>Planctomycetota</taxon>
        <taxon>Planctomycetia</taxon>
        <taxon>Pirellulales</taxon>
        <taxon>Pirellulaceae</taxon>
        <taxon>Rubripirellula</taxon>
    </lineage>
</organism>
<dbReference type="EC" id="2.1.1.156" evidence="6"/>
<keyword evidence="1 6" id="KW-0489">Methyltransferase</keyword>
<reference evidence="6 7" key="1">
    <citation type="submission" date="2019-02" db="EMBL/GenBank/DDBJ databases">
        <title>Deep-cultivation of Planctomycetes and their phenomic and genomic characterization uncovers novel biology.</title>
        <authorList>
            <person name="Wiegand S."/>
            <person name="Jogler M."/>
            <person name="Boedeker C."/>
            <person name="Pinto D."/>
            <person name="Vollmers J."/>
            <person name="Rivas-Marin E."/>
            <person name="Kohn T."/>
            <person name="Peeters S.H."/>
            <person name="Heuer A."/>
            <person name="Rast P."/>
            <person name="Oberbeckmann S."/>
            <person name="Bunk B."/>
            <person name="Jeske O."/>
            <person name="Meyerdierks A."/>
            <person name="Storesund J.E."/>
            <person name="Kallscheuer N."/>
            <person name="Luecker S."/>
            <person name="Lage O.M."/>
            <person name="Pohl T."/>
            <person name="Merkel B.J."/>
            <person name="Hornburger P."/>
            <person name="Mueller R.-W."/>
            <person name="Bruemmer F."/>
            <person name="Labrenz M."/>
            <person name="Spormann A.M."/>
            <person name="Op Den Camp H."/>
            <person name="Overmann J."/>
            <person name="Amann R."/>
            <person name="Jetten M.S.M."/>
            <person name="Mascher T."/>
            <person name="Medema M.H."/>
            <person name="Devos D.P."/>
            <person name="Kaster A.-K."/>
            <person name="Ovreas L."/>
            <person name="Rohde M."/>
            <person name="Galperin M.Y."/>
            <person name="Jogler C."/>
        </authorList>
    </citation>
    <scope>NUCLEOTIDE SEQUENCE [LARGE SCALE GENOMIC DNA]</scope>
    <source>
        <strain evidence="6 7">Pla22</strain>
    </source>
</reference>
<dbReference type="GO" id="GO:0008168">
    <property type="term" value="F:methyltransferase activity"/>
    <property type="evidence" value="ECO:0007669"/>
    <property type="project" value="UniProtKB-KW"/>
</dbReference>
<feature type="compositionally biased region" description="Basic residues" evidence="4">
    <location>
        <begin position="11"/>
        <end position="27"/>
    </location>
</feature>
<accession>A0A5C5WVY8</accession>
<dbReference type="SUPFAM" id="SSF53335">
    <property type="entry name" value="S-adenosyl-L-methionine-dependent methyltransferases"/>
    <property type="match status" value="1"/>
</dbReference>
<dbReference type="Proteomes" id="UP000316598">
    <property type="component" value="Unassembled WGS sequence"/>
</dbReference>
<dbReference type="OrthoDB" id="9811589at2"/>
<evidence type="ECO:0000256" key="2">
    <source>
        <dbReference type="ARBA" id="ARBA00022679"/>
    </source>
</evidence>
<feature type="region of interest" description="Disordered" evidence="4">
    <location>
        <begin position="1"/>
        <end position="28"/>
    </location>
</feature>
<feature type="domain" description="Methyltransferase" evidence="5">
    <location>
        <begin position="100"/>
        <end position="194"/>
    </location>
</feature>
<sequence length="315" mass="35683">MTQATLTSKSATKKPLAKKAPVKKTLVKKAAATKPAATKTAAKKSATGKSVKKSKQVELGDWYDYPQYFDMLFRDETAEEVAFFEKAFAKYANGDIKRLLEPGCGSGRLVAAMARKGYDVTGLDLSPAMLKYLDARIKRGNLSATTVHGDMTQMQFDEKFDAAFCTFNTFRHLLDEKTAIKHLQNVGEVIREGGLYILGFHIIPDDADPECTERWYASHGGTDVKGVLKVIDFNRRKREEMLRVTINAKMRSGKKQRVASEFSLRVYTVPQVKSLFRKISDVWEIAEVFDFDYDIDKTREFDDDLTDALFVLRRR</sequence>
<dbReference type="EMBL" id="SJPI01000001">
    <property type="protein sequence ID" value="TWT54301.1"/>
    <property type="molecule type" value="Genomic_DNA"/>
</dbReference>
<evidence type="ECO:0000313" key="7">
    <source>
        <dbReference type="Proteomes" id="UP000316598"/>
    </source>
</evidence>
<proteinExistence type="predicted"/>
<evidence type="ECO:0000256" key="1">
    <source>
        <dbReference type="ARBA" id="ARBA00022603"/>
    </source>
</evidence>
<gene>
    <name evidence="6" type="ORF">Pla22_19430</name>
</gene>
<evidence type="ECO:0000256" key="4">
    <source>
        <dbReference type="SAM" id="MobiDB-lite"/>
    </source>
</evidence>
<keyword evidence="3" id="KW-0949">S-adenosyl-L-methionine</keyword>
<comment type="caution">
    <text evidence="6">The sequence shown here is derived from an EMBL/GenBank/DDBJ whole genome shotgun (WGS) entry which is preliminary data.</text>
</comment>
<evidence type="ECO:0000313" key="6">
    <source>
        <dbReference type="EMBL" id="TWT54301.1"/>
    </source>
</evidence>
<dbReference type="PANTHER" id="PTHR43464">
    <property type="entry name" value="METHYLTRANSFERASE"/>
    <property type="match status" value="1"/>
</dbReference>
<dbReference type="GO" id="GO:0032259">
    <property type="term" value="P:methylation"/>
    <property type="evidence" value="ECO:0007669"/>
    <property type="project" value="UniProtKB-KW"/>
</dbReference>
<evidence type="ECO:0000256" key="3">
    <source>
        <dbReference type="ARBA" id="ARBA00022691"/>
    </source>
</evidence>
<dbReference type="Gene3D" id="3.40.50.150">
    <property type="entry name" value="Vaccinia Virus protein VP39"/>
    <property type="match status" value="1"/>
</dbReference>
<dbReference type="AlphaFoldDB" id="A0A5C5WVY8"/>
<name>A0A5C5WVY8_9BACT</name>
<dbReference type="InterPro" id="IPR041698">
    <property type="entry name" value="Methyltransf_25"/>
</dbReference>
<dbReference type="InterPro" id="IPR029063">
    <property type="entry name" value="SAM-dependent_MTases_sf"/>
</dbReference>
<keyword evidence="2 6" id="KW-0808">Transferase</keyword>